<evidence type="ECO:0000313" key="2">
    <source>
        <dbReference type="Proteomes" id="UP001141327"/>
    </source>
</evidence>
<name>A0ABQ8U4J5_9EUKA</name>
<comment type="caution">
    <text evidence="1">The sequence shown here is derived from an EMBL/GenBank/DDBJ whole genome shotgun (WGS) entry which is preliminary data.</text>
</comment>
<evidence type="ECO:0000313" key="1">
    <source>
        <dbReference type="EMBL" id="KAJ4452748.1"/>
    </source>
</evidence>
<gene>
    <name evidence="1" type="ORF">PAPYR_12995</name>
</gene>
<keyword evidence="2" id="KW-1185">Reference proteome</keyword>
<accession>A0ABQ8U4J5</accession>
<proteinExistence type="predicted"/>
<organism evidence="1 2">
    <name type="scientific">Paratrimastix pyriformis</name>
    <dbReference type="NCBI Taxonomy" id="342808"/>
    <lineage>
        <taxon>Eukaryota</taxon>
        <taxon>Metamonada</taxon>
        <taxon>Preaxostyla</taxon>
        <taxon>Paratrimastigidae</taxon>
        <taxon>Paratrimastix</taxon>
    </lineage>
</organism>
<protein>
    <submittedName>
        <fullName evidence="1">Uncharacterized protein</fullName>
    </submittedName>
</protein>
<dbReference type="Proteomes" id="UP001141327">
    <property type="component" value="Unassembled WGS sequence"/>
</dbReference>
<reference evidence="1" key="1">
    <citation type="journal article" date="2022" name="bioRxiv">
        <title>Genomics of Preaxostyla Flagellates Illuminates Evolutionary Transitions and the Path Towards Mitochondrial Loss.</title>
        <authorList>
            <person name="Novak L.V.F."/>
            <person name="Treitli S.C."/>
            <person name="Pyrih J."/>
            <person name="Halakuc P."/>
            <person name="Pipaliya S.V."/>
            <person name="Vacek V."/>
            <person name="Brzon O."/>
            <person name="Soukal P."/>
            <person name="Eme L."/>
            <person name="Dacks J.B."/>
            <person name="Karnkowska A."/>
            <person name="Elias M."/>
            <person name="Hampl V."/>
        </authorList>
    </citation>
    <scope>NUCLEOTIDE SEQUENCE</scope>
    <source>
        <strain evidence="1">RCP-MX</strain>
    </source>
</reference>
<sequence>MEDKQLAVCMRLRFHNAAYHQPILWVDYFNCATWIDGQTSPPPSSHSDTVYLHIQLLLYSSSETYTSPRLGKMICIEIHLYFSLVHHLLKVIAYILNW</sequence>
<dbReference type="EMBL" id="JAPMOS010000398">
    <property type="protein sequence ID" value="KAJ4452748.1"/>
    <property type="molecule type" value="Genomic_DNA"/>
</dbReference>